<feature type="region of interest" description="Disordered" evidence="4">
    <location>
        <begin position="178"/>
        <end position="199"/>
    </location>
</feature>
<dbReference type="Pfam" id="PF00155">
    <property type="entry name" value="Aminotran_1_2"/>
    <property type="match status" value="1"/>
</dbReference>
<dbReference type="Proteomes" id="UP001321047">
    <property type="component" value="Unassembled WGS sequence"/>
</dbReference>
<gene>
    <name evidence="6" type="ORF">OB919_08285</name>
</gene>
<dbReference type="GO" id="GO:0009102">
    <property type="term" value="P:biotin biosynthetic process"/>
    <property type="evidence" value="ECO:0007669"/>
    <property type="project" value="TreeGrafter"/>
</dbReference>
<dbReference type="AlphaFoldDB" id="A0AAP2Z760"/>
<evidence type="ECO:0000256" key="4">
    <source>
        <dbReference type="SAM" id="MobiDB-lite"/>
    </source>
</evidence>
<evidence type="ECO:0000256" key="2">
    <source>
        <dbReference type="ARBA" id="ARBA00022679"/>
    </source>
</evidence>
<dbReference type="InterPro" id="IPR004839">
    <property type="entry name" value="Aminotransferase_I/II_large"/>
</dbReference>
<feature type="compositionally biased region" description="Polar residues" evidence="4">
    <location>
        <begin position="382"/>
        <end position="392"/>
    </location>
</feature>
<keyword evidence="2" id="KW-0808">Transferase</keyword>
<dbReference type="PANTHER" id="PTHR13693:SF100">
    <property type="entry name" value="8-AMINO-7-OXONONANOATE SYNTHASE"/>
    <property type="match status" value="1"/>
</dbReference>
<dbReference type="Gene3D" id="3.90.1150.10">
    <property type="entry name" value="Aspartate Aminotransferase, domain 1"/>
    <property type="match status" value="1"/>
</dbReference>
<name>A0AAP2Z760_9EURY</name>
<keyword evidence="6" id="KW-0032">Aminotransferase</keyword>
<dbReference type="GO" id="GO:0008710">
    <property type="term" value="F:8-amino-7-oxononanoate synthase activity"/>
    <property type="evidence" value="ECO:0007669"/>
    <property type="project" value="TreeGrafter"/>
</dbReference>
<feature type="region of interest" description="Disordered" evidence="4">
    <location>
        <begin position="382"/>
        <end position="447"/>
    </location>
</feature>
<evidence type="ECO:0000256" key="1">
    <source>
        <dbReference type="ARBA" id="ARBA00001933"/>
    </source>
</evidence>
<dbReference type="InterPro" id="IPR015424">
    <property type="entry name" value="PyrdxlP-dep_Trfase"/>
</dbReference>
<comment type="cofactor">
    <cofactor evidence="1">
        <name>pyridoxal 5'-phosphate</name>
        <dbReference type="ChEBI" id="CHEBI:597326"/>
    </cofactor>
</comment>
<organism evidence="6 7">
    <name type="scientific">Natronosalvus hydrolyticus</name>
    <dbReference type="NCBI Taxonomy" id="2979988"/>
    <lineage>
        <taxon>Archaea</taxon>
        <taxon>Methanobacteriati</taxon>
        <taxon>Methanobacteriota</taxon>
        <taxon>Stenosarchaea group</taxon>
        <taxon>Halobacteria</taxon>
        <taxon>Halobacteriales</taxon>
        <taxon>Natrialbaceae</taxon>
        <taxon>Natronosalvus</taxon>
    </lineage>
</organism>
<keyword evidence="7" id="KW-1185">Reference proteome</keyword>
<dbReference type="SUPFAM" id="SSF53383">
    <property type="entry name" value="PLP-dependent transferases"/>
    <property type="match status" value="1"/>
</dbReference>
<keyword evidence="3" id="KW-0663">Pyridoxal phosphate</keyword>
<dbReference type="RefSeq" id="WP_342808322.1">
    <property type="nucleotide sequence ID" value="NZ_JAOPJZ010000005.1"/>
</dbReference>
<sequence length="484" mass="50643">MGPTPFTQMADRGFDLELEQRLESGRKHRLAPVDRIDARGYVSEPPEGGLPVLGAAERLVFASNNYLGLTADQHVQNAARQAAATVGTGAGGSRVGTGDTIVHHDLERLLAETLGTEQALAFPSGYTANVAAIVTLEPDVVFVDECVHASTLDGCRLAGAEIVAYDHCDPDALKRELRARDGQTGAETEGGGPTDGTDDESWLLVTDSVFSIDGQVAPLEALCAHAEAVGAWILVDESHATGLYAGGGGIAHAEGVADRVHIQTGSLSTALASQGGYVAGSTALINCLIDERPFAASAGLTPTAAAAASEALHRSKHGDARERLWENVTRIRDGLQSLGYHVDGDSQILPVRLEQSGLASEFVAALADADVLVSGVDTANARSRGTTNTVANAKSERPRNTTTEVTDPATNGAGDTGVVTNRSSPPDDARVSSNIDSNAPSPDTATDTVTHERVYVFPMATHTRDDIFDCLEAFQDVGEQFNVL</sequence>
<feature type="domain" description="Aminotransferase class I/classII large" evidence="5">
    <location>
        <begin position="59"/>
        <end position="385"/>
    </location>
</feature>
<dbReference type="Gene3D" id="3.40.640.10">
    <property type="entry name" value="Type I PLP-dependent aspartate aminotransferase-like (Major domain)"/>
    <property type="match status" value="1"/>
</dbReference>
<dbReference type="InterPro" id="IPR015422">
    <property type="entry name" value="PyrdxlP-dep_Trfase_small"/>
</dbReference>
<dbReference type="EMBL" id="JAOPJZ010000005">
    <property type="protein sequence ID" value="MCU4751979.1"/>
    <property type="molecule type" value="Genomic_DNA"/>
</dbReference>
<protein>
    <submittedName>
        <fullName evidence="6">Aminotransferase class I/II-fold pyridoxal phosphate-dependent enzyme</fullName>
    </submittedName>
</protein>
<proteinExistence type="predicted"/>
<feature type="compositionally biased region" description="Polar residues" evidence="4">
    <location>
        <begin position="400"/>
        <end position="409"/>
    </location>
</feature>
<dbReference type="GO" id="GO:0030170">
    <property type="term" value="F:pyridoxal phosphate binding"/>
    <property type="evidence" value="ECO:0007669"/>
    <property type="project" value="InterPro"/>
</dbReference>
<evidence type="ECO:0000259" key="5">
    <source>
        <dbReference type="Pfam" id="PF00155"/>
    </source>
</evidence>
<dbReference type="PANTHER" id="PTHR13693">
    <property type="entry name" value="CLASS II AMINOTRANSFERASE/8-AMINO-7-OXONONANOATE SYNTHASE"/>
    <property type="match status" value="1"/>
</dbReference>
<evidence type="ECO:0000313" key="6">
    <source>
        <dbReference type="EMBL" id="MCU4751979.1"/>
    </source>
</evidence>
<feature type="compositionally biased region" description="Polar residues" evidence="4">
    <location>
        <begin position="431"/>
        <end position="447"/>
    </location>
</feature>
<accession>A0AAP2Z760</accession>
<evidence type="ECO:0000313" key="7">
    <source>
        <dbReference type="Proteomes" id="UP001321047"/>
    </source>
</evidence>
<dbReference type="InterPro" id="IPR015421">
    <property type="entry name" value="PyrdxlP-dep_Trfase_major"/>
</dbReference>
<comment type="caution">
    <text evidence="6">The sequence shown here is derived from an EMBL/GenBank/DDBJ whole genome shotgun (WGS) entry which is preliminary data.</text>
</comment>
<dbReference type="InterPro" id="IPR050087">
    <property type="entry name" value="AON_synthase_class-II"/>
</dbReference>
<reference evidence="6 7" key="1">
    <citation type="submission" date="2022-09" db="EMBL/GenBank/DDBJ databases">
        <title>Enrichment on poylsaccharides allowed isolation of novel metabolic and taxonomic groups of Haloarchaea.</title>
        <authorList>
            <person name="Sorokin D.Y."/>
            <person name="Elcheninov A.G."/>
            <person name="Khizhniak T.V."/>
            <person name="Kolganova T.V."/>
            <person name="Kublanov I.V."/>
        </authorList>
    </citation>
    <scope>NUCLEOTIDE SEQUENCE [LARGE SCALE GENOMIC DNA]</scope>
    <source>
        <strain evidence="6 7">AArc-curdl1</strain>
    </source>
</reference>
<evidence type="ECO:0000256" key="3">
    <source>
        <dbReference type="ARBA" id="ARBA00022898"/>
    </source>
</evidence>
<dbReference type="GO" id="GO:0008483">
    <property type="term" value="F:transaminase activity"/>
    <property type="evidence" value="ECO:0007669"/>
    <property type="project" value="UniProtKB-KW"/>
</dbReference>